<sequence>MAKRINRVIELIEAGEPVYYTGTGDLTYENGLKQASTWADFLITDFEHHAFDVAGLTAFMKGLVDGGPTKAGHRTPAVISTLPSNLRTIEEMRANAWQVRQVLSAGVHGILHTHARQADAVRAFIEECRYPFHKEGREGLGEGQRGAGGQRQPAEIWGVTPQRYTEIADPWPLNPEGELFLGLKLENQESAANSDAICRVPGLAFVEWGPGDMGMSFGNADAHDPPYPPEMDRVREQIKGAADRNGLKFLCSWNDPSKTDAENIQILIDMGAHIFSGGGEEKAAVGRKMTNRQMPVG</sequence>
<organism evidence="2 3">
    <name type="scientific">Candidatus Lucifugimonas marina</name>
    <dbReference type="NCBI Taxonomy" id="3038979"/>
    <lineage>
        <taxon>Bacteria</taxon>
        <taxon>Bacillati</taxon>
        <taxon>Chloroflexota</taxon>
        <taxon>Dehalococcoidia</taxon>
        <taxon>SAR202 cluster</taxon>
        <taxon>Candidatus Lucifugimonadales</taxon>
        <taxon>Candidatus Lucifugimonadaceae</taxon>
        <taxon>Candidatus Lucifugimonas</taxon>
    </lineage>
</organism>
<dbReference type="InterPro" id="IPR015813">
    <property type="entry name" value="Pyrv/PenolPyrv_kinase-like_dom"/>
</dbReference>
<dbReference type="GO" id="GO:0005737">
    <property type="term" value="C:cytoplasm"/>
    <property type="evidence" value="ECO:0007669"/>
    <property type="project" value="TreeGrafter"/>
</dbReference>
<dbReference type="Proteomes" id="UP001321249">
    <property type="component" value="Unassembled WGS sequence"/>
</dbReference>
<evidence type="ECO:0000313" key="2">
    <source>
        <dbReference type="EMBL" id="WFG40048.1"/>
    </source>
</evidence>
<accession>A0AAJ5ZF26</accession>
<dbReference type="PANTHER" id="PTHR30502">
    <property type="entry name" value="2-KETO-3-DEOXY-L-RHAMNONATE ALDOLASE"/>
    <property type="match status" value="1"/>
</dbReference>
<evidence type="ECO:0008006" key="5">
    <source>
        <dbReference type="Google" id="ProtNLM"/>
    </source>
</evidence>
<proteinExistence type="predicted"/>
<gene>
    <name evidence="1" type="ORF">GKO46_10935</name>
    <name evidence="2" type="ORF">GKO48_10605</name>
</gene>
<dbReference type="EMBL" id="CP046147">
    <property type="protein sequence ID" value="WFG40048.1"/>
    <property type="molecule type" value="Genomic_DNA"/>
</dbReference>
<evidence type="ECO:0000313" key="1">
    <source>
        <dbReference type="EMBL" id="MDG0867580.1"/>
    </source>
</evidence>
<dbReference type="RefSeq" id="WP_342826080.1">
    <property type="nucleotide sequence ID" value="NZ_CP046146.1"/>
</dbReference>
<reference evidence="3" key="3">
    <citation type="submission" date="2023-06" db="EMBL/GenBank/DDBJ databases">
        <title>Pangenomics reveal diversification of enzyme families and niche specialization in globally abundant SAR202 bacteria.</title>
        <authorList>
            <person name="Saw J.H.W."/>
        </authorList>
    </citation>
    <scope>NUCLEOTIDE SEQUENCE [LARGE SCALE GENOMIC DNA]</scope>
    <source>
        <strain evidence="3">JH1073</strain>
    </source>
</reference>
<dbReference type="SUPFAM" id="SSF51621">
    <property type="entry name" value="Phosphoenolpyruvate/pyruvate domain"/>
    <property type="match status" value="1"/>
</dbReference>
<dbReference type="AlphaFoldDB" id="A0AAJ5ZF26"/>
<evidence type="ECO:0000313" key="3">
    <source>
        <dbReference type="Proteomes" id="UP001219901"/>
    </source>
</evidence>
<dbReference type="PANTHER" id="PTHR30502:SF0">
    <property type="entry name" value="PHOSPHOENOLPYRUVATE CARBOXYLASE FAMILY PROTEIN"/>
    <property type="match status" value="1"/>
</dbReference>
<reference evidence="2" key="2">
    <citation type="journal article" date="2023" name="Nat. Commun.">
        <title>Cultivation of marine bacteria of the SAR202 clade.</title>
        <authorList>
            <person name="Lim Y."/>
            <person name="Seo J.H."/>
            <person name="Giovannoni S.J."/>
            <person name="Kang I."/>
            <person name="Cho J.C."/>
        </authorList>
    </citation>
    <scope>NUCLEOTIDE SEQUENCE</scope>
    <source>
        <strain evidence="2">JH1073</strain>
    </source>
</reference>
<dbReference type="Gene3D" id="3.20.20.60">
    <property type="entry name" value="Phosphoenolpyruvate-binding domains"/>
    <property type="match status" value="1"/>
</dbReference>
<protein>
    <recommendedName>
        <fullName evidence="5">HpcH/HpaI aldolase/citrate lyase domain-containing protein</fullName>
    </recommendedName>
</protein>
<dbReference type="InterPro" id="IPR040442">
    <property type="entry name" value="Pyrv_kinase-like_dom_sf"/>
</dbReference>
<evidence type="ECO:0000313" key="4">
    <source>
        <dbReference type="Proteomes" id="UP001321249"/>
    </source>
</evidence>
<dbReference type="GO" id="GO:0016832">
    <property type="term" value="F:aldehyde-lyase activity"/>
    <property type="evidence" value="ECO:0007669"/>
    <property type="project" value="TreeGrafter"/>
</dbReference>
<dbReference type="InterPro" id="IPR050251">
    <property type="entry name" value="HpcH-HpaI_aldolase"/>
</dbReference>
<dbReference type="EMBL" id="WMBE01000003">
    <property type="protein sequence ID" value="MDG0867580.1"/>
    <property type="molecule type" value="Genomic_DNA"/>
</dbReference>
<dbReference type="Proteomes" id="UP001219901">
    <property type="component" value="Chromosome"/>
</dbReference>
<name>A0AAJ5ZF26_9CHLR</name>
<keyword evidence="3" id="KW-1185">Reference proteome</keyword>
<reference evidence="3 4" key="1">
    <citation type="submission" date="2019-11" db="EMBL/GenBank/DDBJ databases">
        <authorList>
            <person name="Cho J.-C."/>
        </authorList>
    </citation>
    <scope>NUCLEOTIDE SEQUENCE [LARGE SCALE GENOMIC DNA]</scope>
    <source>
        <strain evidence="2 3">JH1073</strain>
        <strain evidence="1 4">JH702</strain>
    </source>
</reference>